<gene>
    <name evidence="1" type="ORF">Patl1_10207</name>
</gene>
<evidence type="ECO:0000313" key="2">
    <source>
        <dbReference type="Proteomes" id="UP001164250"/>
    </source>
</evidence>
<reference evidence="2" key="1">
    <citation type="journal article" date="2023" name="G3 (Bethesda)">
        <title>Genome assembly and association tests identify interacting loci associated with vigor, precocity, and sex in interspecific pistachio rootstocks.</title>
        <authorList>
            <person name="Palmer W."/>
            <person name="Jacygrad E."/>
            <person name="Sagayaradj S."/>
            <person name="Cavanaugh K."/>
            <person name="Han R."/>
            <person name="Bertier L."/>
            <person name="Beede B."/>
            <person name="Kafkas S."/>
            <person name="Golino D."/>
            <person name="Preece J."/>
            <person name="Michelmore R."/>
        </authorList>
    </citation>
    <scope>NUCLEOTIDE SEQUENCE [LARGE SCALE GENOMIC DNA]</scope>
</reference>
<protein>
    <submittedName>
        <fullName evidence="1">Uncharacterized protein</fullName>
    </submittedName>
</protein>
<accession>A0ACC1A4P5</accession>
<comment type="caution">
    <text evidence="1">The sequence shown here is derived from an EMBL/GenBank/DDBJ whole genome shotgun (WGS) entry which is preliminary data.</text>
</comment>
<evidence type="ECO:0000313" key="1">
    <source>
        <dbReference type="EMBL" id="KAJ0082022.1"/>
    </source>
</evidence>
<name>A0ACC1A4P5_9ROSI</name>
<organism evidence="1 2">
    <name type="scientific">Pistacia atlantica</name>
    <dbReference type="NCBI Taxonomy" id="434234"/>
    <lineage>
        <taxon>Eukaryota</taxon>
        <taxon>Viridiplantae</taxon>
        <taxon>Streptophyta</taxon>
        <taxon>Embryophyta</taxon>
        <taxon>Tracheophyta</taxon>
        <taxon>Spermatophyta</taxon>
        <taxon>Magnoliopsida</taxon>
        <taxon>eudicotyledons</taxon>
        <taxon>Gunneridae</taxon>
        <taxon>Pentapetalae</taxon>
        <taxon>rosids</taxon>
        <taxon>malvids</taxon>
        <taxon>Sapindales</taxon>
        <taxon>Anacardiaceae</taxon>
        <taxon>Pistacia</taxon>
    </lineage>
</organism>
<keyword evidence="2" id="KW-1185">Reference proteome</keyword>
<sequence length="523" mass="58843">MAFDMSSWWCDPSDEKCKIFTVIITCFVVVLGVIWNLKKSKRLIPPLPPGPRGFPVIGYLPFLDSHLAKSFTELAGDYGPIYKVWLGNKLCVVVSSPSLAKEVVCDQDTICANRDPPGAVLFSSYGENNIAWAPYGSAWRKLRKIFVTNLMSNASLEVCYPLRKQVIKKTIRDVYSKVGEPVNVGELSLATLINVVQNMMWGGSLEREKRTNLGVDLRELFAEFMVLLATPNVSDLFPVLSRFDLQGIQKRTKKLLSSIERIILDPVIEGYRNTEAVKEGEGRNEKKDFLQLLLELTEHKDSTNSITKSQLKALLLDMILGGTDTTTTMAEWTMAELMKHPEIMKKVQEELAEVVGMDGSVEEFHLPKLKYLDAVVKETLRLHPALPFLVPRSPSETCTIGGYTIPKGSRIMINVGAIQTDPRFWENPLEFRPERFLNDPGKFDYMGKNFQYMPFGSGRRVCPGINLAEKMLMSVLASLLHSFEWKLPGGTELDLSDQFGIVVKKMKPLIAVPTPRLSNLELY</sequence>
<dbReference type="EMBL" id="CM047908">
    <property type="protein sequence ID" value="KAJ0082022.1"/>
    <property type="molecule type" value="Genomic_DNA"/>
</dbReference>
<proteinExistence type="predicted"/>
<dbReference type="Proteomes" id="UP001164250">
    <property type="component" value="Chromosome 12"/>
</dbReference>